<dbReference type="SUPFAM" id="SSF56322">
    <property type="entry name" value="ADC synthase"/>
    <property type="match status" value="1"/>
</dbReference>
<keyword evidence="4" id="KW-0479">Metal-binding</keyword>
<organism evidence="6 7">
    <name type="scientific">Cytobacillus citreus</name>
    <dbReference type="NCBI Taxonomy" id="2833586"/>
    <lineage>
        <taxon>Bacteria</taxon>
        <taxon>Bacillati</taxon>
        <taxon>Bacillota</taxon>
        <taxon>Bacilli</taxon>
        <taxon>Bacillales</taxon>
        <taxon>Bacillaceae</taxon>
        <taxon>Cytobacillus</taxon>
    </lineage>
</organism>
<dbReference type="InterPro" id="IPR005801">
    <property type="entry name" value="ADC_synthase"/>
</dbReference>
<protein>
    <recommendedName>
        <fullName evidence="4">Isochorismate synthase MenF</fullName>
        <ecNumber evidence="4">5.4.4.2</ecNumber>
    </recommendedName>
    <alternativeName>
        <fullName evidence="4">Isochorismate mutase</fullName>
    </alternativeName>
</protein>
<evidence type="ECO:0000256" key="1">
    <source>
        <dbReference type="ARBA" id="ARBA00000799"/>
    </source>
</evidence>
<evidence type="ECO:0000256" key="4">
    <source>
        <dbReference type="HAMAP-Rule" id="MF_01935"/>
    </source>
</evidence>
<dbReference type="EMBL" id="JAGYPM010000003">
    <property type="protein sequence ID" value="MBS4191803.1"/>
    <property type="molecule type" value="Genomic_DNA"/>
</dbReference>
<evidence type="ECO:0000313" key="7">
    <source>
        <dbReference type="Proteomes" id="UP000681027"/>
    </source>
</evidence>
<keyword evidence="7" id="KW-1185">Reference proteome</keyword>
<feature type="active site" description="Proton acceptor" evidence="4">
    <location>
        <position position="233"/>
    </location>
</feature>
<dbReference type="GO" id="GO:0008909">
    <property type="term" value="F:isochorismate synthase activity"/>
    <property type="evidence" value="ECO:0007669"/>
    <property type="project" value="UniProtKB-EC"/>
</dbReference>
<dbReference type="EC" id="5.4.4.2" evidence="4"/>
<name>A0ABS5NVG5_9BACI</name>
<reference evidence="6 7" key="1">
    <citation type="submission" date="2021-05" db="EMBL/GenBank/DDBJ databases">
        <title>Novel Bacillus species.</title>
        <authorList>
            <person name="Liu G."/>
        </authorList>
    </citation>
    <scope>NUCLEOTIDE SEQUENCE [LARGE SCALE GENOMIC DNA]</scope>
    <source>
        <strain evidence="6 7">FJAT-49705</strain>
    </source>
</reference>
<feature type="binding site" evidence="4">
    <location>
        <position position="326"/>
    </location>
    <ligand>
        <name>Mg(2+)</name>
        <dbReference type="ChEBI" id="CHEBI:18420"/>
    </ligand>
</feature>
<feature type="domain" description="Chorismate-utilising enzyme C-terminal" evidence="5">
    <location>
        <begin position="213"/>
        <end position="465"/>
    </location>
</feature>
<comment type="function">
    <text evidence="4">Catalyzes the conversion of chorismate to isochorismate.</text>
</comment>
<dbReference type="InterPro" id="IPR034681">
    <property type="entry name" value="MenF"/>
</dbReference>
<comment type="catalytic activity">
    <reaction evidence="1 4">
        <text>chorismate = isochorismate</text>
        <dbReference type="Rhea" id="RHEA:18985"/>
        <dbReference type="ChEBI" id="CHEBI:29748"/>
        <dbReference type="ChEBI" id="CHEBI:29780"/>
        <dbReference type="EC" id="5.4.4.2"/>
    </reaction>
</comment>
<keyword evidence="4" id="KW-0460">Magnesium</keyword>
<evidence type="ECO:0000259" key="5">
    <source>
        <dbReference type="Pfam" id="PF00425"/>
    </source>
</evidence>
<comment type="similarity">
    <text evidence="2 4">Belongs to the isochorismate synthase family.</text>
</comment>
<feature type="binding site" evidence="4">
    <location>
        <position position="461"/>
    </location>
    <ligand>
        <name>Mg(2+)</name>
        <dbReference type="ChEBI" id="CHEBI:18420"/>
    </ligand>
</feature>
<accession>A0ABS5NVG5</accession>
<evidence type="ECO:0000256" key="2">
    <source>
        <dbReference type="ARBA" id="ARBA00005297"/>
    </source>
</evidence>
<comment type="pathway">
    <text evidence="4">Quinol/quinone metabolism; 1,4-dihydroxy-2-naphthoate biosynthesis; 1,4-dihydroxy-2-naphthoate from chorismate: step 1/7.</text>
</comment>
<evidence type="ECO:0000256" key="3">
    <source>
        <dbReference type="ARBA" id="ARBA00023235"/>
    </source>
</evidence>
<comment type="cofactor">
    <cofactor evidence="4">
        <name>Mg(2+)</name>
        <dbReference type="ChEBI" id="CHEBI:18420"/>
    </cofactor>
</comment>
<dbReference type="Proteomes" id="UP000681027">
    <property type="component" value="Unassembled WGS sequence"/>
</dbReference>
<dbReference type="HAMAP" id="MF_01935">
    <property type="entry name" value="MenF"/>
    <property type="match status" value="1"/>
</dbReference>
<dbReference type="InterPro" id="IPR004561">
    <property type="entry name" value="IsoChor_synthase"/>
</dbReference>
<sequence>MLLGVFGGVFLVTKQETELKEGILEAIDRAKALSKPVLVSEVQQINHIDPLTFFTAGVEGFFGERFFWKDPSEETFIIGMGICNQIQSDQAAGRFFHVENEWKRLIKDAIIFNRFNLNGIGPLMFGGFSFDPLKEKTKLWSKYSDSLFHIPTFMYSVIQGKAFLTTNIICTQHDDHTLVEIINKEKNALFSSIIDAKKQDGHQLVKEIEINPAEWKETVSSVVKELKQGPLEKVVLARETRLIYDKQVEVENVLELLLKQQQDSFIFAFESNGDCFIGASPERLVKKTGNNLFTTCLAGSIARGKTKDEDQMLGEELLNDPKNLIEHQYVVQMIKEAMEEVCEEVSLPKETNLLKMRDIQHLYTPVAGVAKEDTSLLLLVDRLHPTPALGGLPKQEAVEKIREVEELDRGFYGAPLGWVDYQDNGEFAVSIRSGLIQKDEASIFAGCGVVKDSNADSEYIETKIKFRPMLTALGGNNK</sequence>
<keyword evidence="4" id="KW-0474">Menaquinone biosynthesis</keyword>
<dbReference type="PANTHER" id="PTHR42839">
    <property type="entry name" value="ISOCHORISMATE SYNTHASE ENTC"/>
    <property type="match status" value="1"/>
</dbReference>
<evidence type="ECO:0000313" key="6">
    <source>
        <dbReference type="EMBL" id="MBS4191803.1"/>
    </source>
</evidence>
<dbReference type="PANTHER" id="PTHR42839:SF1">
    <property type="entry name" value="ISOCHORISMATE SYNTHASE MENF"/>
    <property type="match status" value="1"/>
</dbReference>
<dbReference type="NCBIfam" id="TIGR00543">
    <property type="entry name" value="isochor_syn"/>
    <property type="match status" value="1"/>
</dbReference>
<dbReference type="Gene3D" id="3.60.120.10">
    <property type="entry name" value="Anthranilate synthase"/>
    <property type="match status" value="1"/>
</dbReference>
<dbReference type="InterPro" id="IPR015890">
    <property type="entry name" value="Chorismate_C"/>
</dbReference>
<comment type="pathway">
    <text evidence="4">Quinol/quinone metabolism; menaquinone biosynthesis.</text>
</comment>
<proteinExistence type="inferred from homology"/>
<comment type="caution">
    <text evidence="6">The sequence shown here is derived from an EMBL/GenBank/DDBJ whole genome shotgun (WGS) entry which is preliminary data.</text>
</comment>
<feature type="active site" description="Proton donor" evidence="4">
    <location>
        <position position="282"/>
    </location>
</feature>
<gene>
    <name evidence="4" type="primary">menF</name>
    <name evidence="6" type="ORF">KHA94_16565</name>
</gene>
<keyword evidence="3 4" id="KW-0413">Isomerase</keyword>
<dbReference type="Pfam" id="PF00425">
    <property type="entry name" value="Chorismate_bind"/>
    <property type="match status" value="1"/>
</dbReference>